<organism evidence="3 4">
    <name type="scientific">Bodo saltans</name>
    <name type="common">Flagellated protozoan</name>
    <dbReference type="NCBI Taxonomy" id="75058"/>
    <lineage>
        <taxon>Eukaryota</taxon>
        <taxon>Discoba</taxon>
        <taxon>Euglenozoa</taxon>
        <taxon>Kinetoplastea</taxon>
        <taxon>Metakinetoplastina</taxon>
        <taxon>Eubodonida</taxon>
        <taxon>Bodonidae</taxon>
        <taxon>Bodo</taxon>
    </lineage>
</organism>
<dbReference type="InterPro" id="IPR026913">
    <property type="entry name" value="METTL24"/>
</dbReference>
<evidence type="ECO:0000313" key="3">
    <source>
        <dbReference type="EMBL" id="CUG44279.1"/>
    </source>
</evidence>
<dbReference type="Proteomes" id="UP000051952">
    <property type="component" value="Unassembled WGS sequence"/>
</dbReference>
<reference evidence="4" key="1">
    <citation type="submission" date="2015-09" db="EMBL/GenBank/DDBJ databases">
        <authorList>
            <consortium name="Pathogen Informatics"/>
        </authorList>
    </citation>
    <scope>NUCLEOTIDE SEQUENCE [LARGE SCALE GENOMIC DNA]</scope>
    <source>
        <strain evidence="4">Lake Konstanz</strain>
    </source>
</reference>
<evidence type="ECO:0000256" key="2">
    <source>
        <dbReference type="SAM" id="SignalP"/>
    </source>
</evidence>
<accession>A0A0S4J475</accession>
<keyword evidence="4" id="KW-1185">Reference proteome</keyword>
<feature type="chain" id="PRO_5006621881" description="Membrane-associated protein" evidence="2">
    <location>
        <begin position="27"/>
        <end position="645"/>
    </location>
</feature>
<name>A0A0S4J475_BODSA</name>
<dbReference type="OrthoDB" id="2015045at2759"/>
<dbReference type="EMBL" id="CYKH01000813">
    <property type="protein sequence ID" value="CUG44279.1"/>
    <property type="molecule type" value="Genomic_DNA"/>
</dbReference>
<gene>
    <name evidence="3" type="ORF">BSAL_79515</name>
</gene>
<protein>
    <recommendedName>
        <fullName evidence="5">Membrane-associated protein</fullName>
    </recommendedName>
</protein>
<evidence type="ECO:0008006" key="5">
    <source>
        <dbReference type="Google" id="ProtNLM"/>
    </source>
</evidence>
<sequence>MASVKQRPMIAAAVVVLLLMIGLNNSGGPAVQEAPDTVRKRVASEASDESNEEPTPTPLPTSSSLQLTDARVPALINRVVLPYHQWFLNTLRSSFGFAISDAVYNPEMFNLLARDRGQKNIWKHRDEFVFATMKEPPRVPTHFHNISNVLWWNKQLTTVAISKLSRDSEMEALYARVAQDPNHLKLQLFERTIVRALSAQVQYFHTVLQLAVDTDVSDEMKRVLQQLASRHQGLDPLVLLSGWIGPGTSIHAINELFNSPATLLTNVVSQRAQEVQAANKRRAQATTAPSQALFPLRYDDVAYNRANPLNGKFWNMIRPTAGCSSVVRLCEVADGCRLFCNPEYFLHAGGAGGVAPYFHRFIGMGCNNDYEWENSVVSLFSGASAQSNSTTHRIGWFTAMDCSLTVGPGKRQWRVPEALQSAPIGFGAVSLCADGTKSGDNIITLPEVKAFQLKAETTWIDPTTSQPIARHAAHPDAIAAAKRNAGNDHHRITMVRRQSNTATVASSSPRLFDGVSILKMDIEGFEWNVIPKWLEDELRSIGNVVPSAVAVDSTTAINFEEAVPDYFSVSLLALEFHRVGHKQLYGAAAIGALRAHWLMLHIYALGFVLIGNEKNEMDQCCFEHAYVHVRHFVRSEMWMVLRDDL</sequence>
<keyword evidence="2" id="KW-0732">Signal</keyword>
<dbReference type="VEuPathDB" id="TriTrypDB:BSAL_79515"/>
<proteinExistence type="predicted"/>
<feature type="signal peptide" evidence="2">
    <location>
        <begin position="1"/>
        <end position="26"/>
    </location>
</feature>
<evidence type="ECO:0000256" key="1">
    <source>
        <dbReference type="SAM" id="MobiDB-lite"/>
    </source>
</evidence>
<dbReference type="PANTHER" id="PTHR32026:SF10">
    <property type="entry name" value="METHYLTRANSFERASE-LIKE PROTEIN 24-RELATED"/>
    <property type="match status" value="1"/>
</dbReference>
<evidence type="ECO:0000313" key="4">
    <source>
        <dbReference type="Proteomes" id="UP000051952"/>
    </source>
</evidence>
<dbReference type="AlphaFoldDB" id="A0A0S4J475"/>
<dbReference type="PANTHER" id="PTHR32026">
    <property type="entry name" value="METHYLTRANSFERASE-LIKE PROTEIN 24"/>
    <property type="match status" value="1"/>
</dbReference>
<feature type="region of interest" description="Disordered" evidence="1">
    <location>
        <begin position="29"/>
        <end position="65"/>
    </location>
</feature>